<comment type="caution">
    <text evidence="2">The sequence shown here is derived from an EMBL/GenBank/DDBJ whole genome shotgun (WGS) entry which is preliminary data.</text>
</comment>
<feature type="transmembrane region" description="Helical" evidence="1">
    <location>
        <begin position="77"/>
        <end position="101"/>
    </location>
</feature>
<accession>A0A8H7RMY0</accession>
<keyword evidence="1" id="KW-0472">Membrane</keyword>
<evidence type="ECO:0008006" key="4">
    <source>
        <dbReference type="Google" id="ProtNLM"/>
    </source>
</evidence>
<reference evidence="2" key="1">
    <citation type="submission" date="2020-12" db="EMBL/GenBank/DDBJ databases">
        <title>Metabolic potential, ecology and presence of endohyphal bacteria is reflected in genomic diversity of Mucoromycotina.</title>
        <authorList>
            <person name="Muszewska A."/>
            <person name="Okrasinska A."/>
            <person name="Steczkiewicz K."/>
            <person name="Drgas O."/>
            <person name="Orlowska M."/>
            <person name="Perlinska-Lenart U."/>
            <person name="Aleksandrzak-Piekarczyk T."/>
            <person name="Szatraj K."/>
            <person name="Zielenkiewicz U."/>
            <person name="Pilsyk S."/>
            <person name="Malc E."/>
            <person name="Mieczkowski P."/>
            <person name="Kruszewska J.S."/>
            <person name="Biernat P."/>
            <person name="Pawlowska J."/>
        </authorList>
    </citation>
    <scope>NUCLEOTIDE SEQUENCE</scope>
    <source>
        <strain evidence="2">WA0000017839</strain>
    </source>
</reference>
<gene>
    <name evidence="2" type="ORF">INT47_011281</name>
</gene>
<proteinExistence type="predicted"/>
<organism evidence="2 3">
    <name type="scientific">Mucor saturninus</name>
    <dbReference type="NCBI Taxonomy" id="64648"/>
    <lineage>
        <taxon>Eukaryota</taxon>
        <taxon>Fungi</taxon>
        <taxon>Fungi incertae sedis</taxon>
        <taxon>Mucoromycota</taxon>
        <taxon>Mucoromycotina</taxon>
        <taxon>Mucoromycetes</taxon>
        <taxon>Mucorales</taxon>
        <taxon>Mucorineae</taxon>
        <taxon>Mucoraceae</taxon>
        <taxon>Mucor</taxon>
    </lineage>
</organism>
<evidence type="ECO:0000313" key="3">
    <source>
        <dbReference type="Proteomes" id="UP000603453"/>
    </source>
</evidence>
<keyword evidence="1" id="KW-0812">Transmembrane</keyword>
<dbReference type="InterPro" id="IPR045325">
    <property type="entry name" value="TMEM70/TMEM186/TMEM223"/>
</dbReference>
<evidence type="ECO:0000256" key="1">
    <source>
        <dbReference type="SAM" id="Phobius"/>
    </source>
</evidence>
<evidence type="ECO:0000313" key="2">
    <source>
        <dbReference type="EMBL" id="KAG2213132.1"/>
    </source>
</evidence>
<dbReference type="GO" id="GO:0005739">
    <property type="term" value="C:mitochondrion"/>
    <property type="evidence" value="ECO:0007669"/>
    <property type="project" value="TreeGrafter"/>
</dbReference>
<keyword evidence="3" id="KW-1185">Reference proteome</keyword>
<dbReference type="EMBL" id="JAEPRD010000004">
    <property type="protein sequence ID" value="KAG2213132.1"/>
    <property type="molecule type" value="Genomic_DNA"/>
</dbReference>
<sequence length="243" mass="27183">MALLSTLKASLFRRQPIHFLNRFHGIQQRACYGTQNSLKSAFDKKSIQFTSKQLKQALDQKDVVFYQAPSGVGRTFMWLYISAGVQLMFWGNLASLAYVAYTTTEGEGENEAVVLAPKTQRIAIASGLVSVGVAVATLMCLYPWRYIDKLILLKGAQTVKLVTHARLIKSHQFKEYPIDQLYCKQKVFTGVGKNGTDVVGTKANSSHIFLGAKGEKMAYMLDRKGTFMDSKLFDGLWYNINGK</sequence>
<keyword evidence="1" id="KW-1133">Transmembrane helix</keyword>
<dbReference type="AlphaFoldDB" id="A0A8H7RMY0"/>
<feature type="transmembrane region" description="Helical" evidence="1">
    <location>
        <begin position="121"/>
        <end position="144"/>
    </location>
</feature>
<dbReference type="Proteomes" id="UP000603453">
    <property type="component" value="Unassembled WGS sequence"/>
</dbReference>
<dbReference type="Pfam" id="PF06979">
    <property type="entry name" value="TMEM70"/>
    <property type="match status" value="1"/>
</dbReference>
<dbReference type="OrthoDB" id="5950063at2759"/>
<dbReference type="InterPro" id="IPR026100">
    <property type="entry name" value="Tmem223"/>
</dbReference>
<dbReference type="PANTHER" id="PTHR14549:SF2">
    <property type="entry name" value="TRANSMEMBRANE PROTEIN 223"/>
    <property type="match status" value="1"/>
</dbReference>
<name>A0A8H7RMY0_9FUNG</name>
<protein>
    <recommendedName>
        <fullName evidence="4">Transmembrane protein 223</fullName>
    </recommendedName>
</protein>
<dbReference type="PANTHER" id="PTHR14549">
    <property type="entry name" value="TRANSMEMBRANE PROTEIN 223"/>
    <property type="match status" value="1"/>
</dbReference>